<dbReference type="EMBL" id="JBHTIW010000001">
    <property type="protein sequence ID" value="MFD0918555.1"/>
    <property type="molecule type" value="Genomic_DNA"/>
</dbReference>
<dbReference type="Proteomes" id="UP001597018">
    <property type="component" value="Unassembled WGS sequence"/>
</dbReference>
<name>A0ABW3FMU1_9PSEU</name>
<gene>
    <name evidence="1" type="ORF">ACFQ16_02260</name>
</gene>
<reference evidence="2" key="1">
    <citation type="journal article" date="2019" name="Int. J. Syst. Evol. Microbiol.">
        <title>The Global Catalogue of Microorganisms (GCM) 10K type strain sequencing project: providing services to taxonomists for standard genome sequencing and annotation.</title>
        <authorList>
            <consortium name="The Broad Institute Genomics Platform"/>
            <consortium name="The Broad Institute Genome Sequencing Center for Infectious Disease"/>
            <person name="Wu L."/>
            <person name="Ma J."/>
        </authorList>
    </citation>
    <scope>NUCLEOTIDE SEQUENCE [LARGE SCALE GENOMIC DNA]</scope>
    <source>
        <strain evidence="2">CCUG 56401</strain>
    </source>
</reference>
<protein>
    <recommendedName>
        <fullName evidence="3">Excreted virulence factor EspC, type VII ESX diderm</fullName>
    </recommendedName>
</protein>
<sequence>MAGIRIDAEQLARCAADVRTAGEEIAEVERGLSAVELAPEVFGSSGVARAYQDVLASLRERTGRVAETFTGAAAELRMAVEQHTARDADVARGLRRGAER</sequence>
<evidence type="ECO:0008006" key="3">
    <source>
        <dbReference type="Google" id="ProtNLM"/>
    </source>
</evidence>
<accession>A0ABW3FMU1</accession>
<keyword evidence="2" id="KW-1185">Reference proteome</keyword>
<evidence type="ECO:0000313" key="2">
    <source>
        <dbReference type="Proteomes" id="UP001597018"/>
    </source>
</evidence>
<organism evidence="1 2">
    <name type="scientific">Saccharopolyspora rosea</name>
    <dbReference type="NCBI Taxonomy" id="524884"/>
    <lineage>
        <taxon>Bacteria</taxon>
        <taxon>Bacillati</taxon>
        <taxon>Actinomycetota</taxon>
        <taxon>Actinomycetes</taxon>
        <taxon>Pseudonocardiales</taxon>
        <taxon>Pseudonocardiaceae</taxon>
        <taxon>Saccharopolyspora</taxon>
    </lineage>
</organism>
<proteinExistence type="predicted"/>
<comment type="caution">
    <text evidence="1">The sequence shown here is derived from an EMBL/GenBank/DDBJ whole genome shotgun (WGS) entry which is preliminary data.</text>
</comment>
<dbReference type="RefSeq" id="WP_263249786.1">
    <property type="nucleotide sequence ID" value="NZ_BAABLT010000022.1"/>
</dbReference>
<evidence type="ECO:0000313" key="1">
    <source>
        <dbReference type="EMBL" id="MFD0918555.1"/>
    </source>
</evidence>